<feature type="transmembrane region" description="Helical" evidence="1">
    <location>
        <begin position="5"/>
        <end position="23"/>
    </location>
</feature>
<accession>A0A7C4D8S5</accession>
<evidence type="ECO:0000256" key="1">
    <source>
        <dbReference type="SAM" id="Phobius"/>
    </source>
</evidence>
<sequence length="295" mass="33846">MNKIIYIIVAVLIVLITIILIGINQQSIIPQSSVKTTTSSITSNINKLTVYDIIPKGFDIVENIVYFKFKVIADIDLRDYIEINGVYGSWIGVITAIVPNGKESHVFTPPDYSEIRNQFKYLNGSIEYATPVYDLLAWYQSETCPQSSLNGTYRIKILLSGPYDEKTGEYPKVLLMEKNFTYNFKISIELKTLEWKTWDQDVEIALINEGDVPVFFTGAAILVHGVNTVIGYLNIQDPSQYIYIDTGEFRNIITKLSFFDEYVPYYRGKTIEVDVLFEFETIQFINTTYTIKFPE</sequence>
<reference evidence="2" key="1">
    <citation type="journal article" date="2020" name="mSystems">
        <title>Genome- and Community-Level Interaction Insights into Carbon Utilization and Element Cycling Functions of Hydrothermarchaeota in Hydrothermal Sediment.</title>
        <authorList>
            <person name="Zhou Z."/>
            <person name="Liu Y."/>
            <person name="Xu W."/>
            <person name="Pan J."/>
            <person name="Luo Z.H."/>
            <person name="Li M."/>
        </authorList>
    </citation>
    <scope>NUCLEOTIDE SEQUENCE [LARGE SCALE GENOMIC DNA]</scope>
    <source>
        <strain evidence="2">SpSt-642</strain>
    </source>
</reference>
<evidence type="ECO:0000313" key="2">
    <source>
        <dbReference type="EMBL" id="HGM58932.1"/>
    </source>
</evidence>
<dbReference type="AlphaFoldDB" id="A0A7C4D8S5"/>
<proteinExistence type="predicted"/>
<comment type="caution">
    <text evidence="2">The sequence shown here is derived from an EMBL/GenBank/DDBJ whole genome shotgun (WGS) entry which is preliminary data.</text>
</comment>
<organism evidence="2">
    <name type="scientific">Staphylothermus marinus</name>
    <dbReference type="NCBI Taxonomy" id="2280"/>
    <lineage>
        <taxon>Archaea</taxon>
        <taxon>Thermoproteota</taxon>
        <taxon>Thermoprotei</taxon>
        <taxon>Desulfurococcales</taxon>
        <taxon>Desulfurococcaceae</taxon>
        <taxon>Staphylothermus</taxon>
    </lineage>
</organism>
<name>A0A7C4D8S5_STAMA</name>
<dbReference type="EMBL" id="DTBJ01000039">
    <property type="protein sequence ID" value="HGM58932.1"/>
    <property type="molecule type" value="Genomic_DNA"/>
</dbReference>
<protein>
    <submittedName>
        <fullName evidence="2">Uncharacterized protein</fullName>
    </submittedName>
</protein>
<keyword evidence="1" id="KW-0812">Transmembrane</keyword>
<keyword evidence="1" id="KW-0472">Membrane</keyword>
<keyword evidence="1" id="KW-1133">Transmembrane helix</keyword>
<gene>
    <name evidence="2" type="ORF">ENU14_05055</name>
</gene>